<evidence type="ECO:0000313" key="6">
    <source>
        <dbReference type="EMBL" id="KAG2964976.1"/>
    </source>
</evidence>
<protein>
    <submittedName>
        <fullName evidence="8">Uncharacterized protein</fullName>
    </submittedName>
</protein>
<evidence type="ECO:0000313" key="8">
    <source>
        <dbReference type="EMBL" id="RAW33788.1"/>
    </source>
</evidence>
<dbReference type="Proteomes" id="UP000760860">
    <property type="component" value="Unassembled WGS sequence"/>
</dbReference>
<feature type="region of interest" description="Disordered" evidence="2">
    <location>
        <begin position="120"/>
        <end position="149"/>
    </location>
</feature>
<dbReference type="AlphaFoldDB" id="A0A329SDS3"/>
<feature type="region of interest" description="Disordered" evidence="2">
    <location>
        <begin position="164"/>
        <end position="226"/>
    </location>
</feature>
<dbReference type="EMBL" id="RCMI01001182">
    <property type="protein sequence ID" value="KAG2889044.1"/>
    <property type="molecule type" value="Genomic_DNA"/>
</dbReference>
<evidence type="ECO:0000313" key="9">
    <source>
        <dbReference type="Proteomes" id="UP000251314"/>
    </source>
</evidence>
<dbReference type="EMBL" id="RCMV01001206">
    <property type="protein sequence ID" value="KAG3209785.1"/>
    <property type="molecule type" value="Genomic_DNA"/>
</dbReference>
<keyword evidence="1" id="KW-0175">Coiled coil</keyword>
<name>A0A329SDS3_9STRA</name>
<keyword evidence="9" id="KW-1185">Reference proteome</keyword>
<dbReference type="Proteomes" id="UP000251314">
    <property type="component" value="Unassembled WGS sequence"/>
</dbReference>
<dbReference type="Proteomes" id="UP000735874">
    <property type="component" value="Unassembled WGS sequence"/>
</dbReference>
<gene>
    <name evidence="8" type="ORF">PC110_g9879</name>
    <name evidence="3" type="ORF">PC113_g20192</name>
    <name evidence="4" type="ORF">PC115_g19868</name>
    <name evidence="5" type="ORF">PC117_g22103</name>
    <name evidence="6" type="ORF">PC118_g20007</name>
    <name evidence="7" type="ORF">PC129_g19213</name>
</gene>
<evidence type="ECO:0000313" key="5">
    <source>
        <dbReference type="EMBL" id="KAG2899931.1"/>
    </source>
</evidence>
<evidence type="ECO:0000313" key="4">
    <source>
        <dbReference type="EMBL" id="KAG2889044.1"/>
    </source>
</evidence>
<proteinExistence type="predicted"/>
<dbReference type="VEuPathDB" id="FungiDB:PC110_g9879"/>
<feature type="compositionally biased region" description="Acidic residues" evidence="2">
    <location>
        <begin position="164"/>
        <end position="175"/>
    </location>
</feature>
<comment type="caution">
    <text evidence="8">The sequence shown here is derived from an EMBL/GenBank/DDBJ whole genome shotgun (WGS) entry which is preliminary data.</text>
</comment>
<dbReference type="OrthoDB" id="103413at2759"/>
<dbReference type="EMBL" id="MJFZ01000225">
    <property type="protein sequence ID" value="RAW33788.1"/>
    <property type="molecule type" value="Genomic_DNA"/>
</dbReference>
<feature type="compositionally biased region" description="Polar residues" evidence="2">
    <location>
        <begin position="193"/>
        <end position="203"/>
    </location>
</feature>
<dbReference type="EMBL" id="RCMK01001181">
    <property type="protein sequence ID" value="KAG2899931.1"/>
    <property type="molecule type" value="Genomic_DNA"/>
</dbReference>
<dbReference type="EMBL" id="RCML01001154">
    <property type="protein sequence ID" value="KAG2964976.1"/>
    <property type="molecule type" value="Genomic_DNA"/>
</dbReference>
<sequence length="226" mass="25490">MERRDRKRKAQEISESPQFVSQTITELTSVLAERDAVLLKEISELRDDVGKLEKLLKDKKEECSRLEAEVAFFHPDAIIDRIRMKLWHSGDLTILRRAIHPQSRVLRSTDTRGDRYLFLSDAPAKRSKPANTAKATELSPKHEDEEVTTSVPATKILVITTNTDDGEEKQQEDEDFNHQQEDDCVPPAVNSYEAMQSPQQEITNGAVAEPSPEIDAMNNASMSCAT</sequence>
<dbReference type="EMBL" id="RCMG01001127">
    <property type="protein sequence ID" value="KAG2835588.1"/>
    <property type="molecule type" value="Genomic_DNA"/>
</dbReference>
<evidence type="ECO:0000256" key="2">
    <source>
        <dbReference type="SAM" id="MobiDB-lite"/>
    </source>
</evidence>
<reference evidence="7" key="2">
    <citation type="submission" date="2018-05" db="EMBL/GenBank/DDBJ databases">
        <title>Effector identification in a new, highly contiguous assembly of the strawberry crown rot pathogen Phytophthora cactorum.</title>
        <authorList>
            <person name="Armitage A.D."/>
            <person name="Nellist C.F."/>
            <person name="Bates H."/>
            <person name="Vickerstaff R.J."/>
            <person name="Harrison R.J."/>
        </authorList>
    </citation>
    <scope>NUCLEOTIDE SEQUENCE</scope>
    <source>
        <strain evidence="3">15-7</strain>
        <strain evidence="4">4032</strain>
        <strain evidence="5">4040</strain>
        <strain evidence="6">P415</strain>
        <strain evidence="7">P421</strain>
    </source>
</reference>
<evidence type="ECO:0000256" key="1">
    <source>
        <dbReference type="SAM" id="Coils"/>
    </source>
</evidence>
<accession>A0A329SDS3</accession>
<dbReference type="Proteomes" id="UP000736787">
    <property type="component" value="Unassembled WGS sequence"/>
</dbReference>
<dbReference type="Proteomes" id="UP000697107">
    <property type="component" value="Unassembled WGS sequence"/>
</dbReference>
<evidence type="ECO:0000313" key="7">
    <source>
        <dbReference type="EMBL" id="KAG3209785.1"/>
    </source>
</evidence>
<dbReference type="Proteomes" id="UP000774804">
    <property type="component" value="Unassembled WGS sequence"/>
</dbReference>
<evidence type="ECO:0000313" key="3">
    <source>
        <dbReference type="EMBL" id="KAG2835588.1"/>
    </source>
</evidence>
<feature type="coiled-coil region" evidence="1">
    <location>
        <begin position="42"/>
        <end position="69"/>
    </location>
</feature>
<organism evidence="8 9">
    <name type="scientific">Phytophthora cactorum</name>
    <dbReference type="NCBI Taxonomy" id="29920"/>
    <lineage>
        <taxon>Eukaryota</taxon>
        <taxon>Sar</taxon>
        <taxon>Stramenopiles</taxon>
        <taxon>Oomycota</taxon>
        <taxon>Peronosporomycetes</taxon>
        <taxon>Peronosporales</taxon>
        <taxon>Peronosporaceae</taxon>
        <taxon>Phytophthora</taxon>
    </lineage>
</organism>
<reference evidence="8 9" key="1">
    <citation type="submission" date="2018-01" db="EMBL/GenBank/DDBJ databases">
        <title>Draft genome of the strawberry crown rot pathogen Phytophthora cactorum.</title>
        <authorList>
            <person name="Armitage A.D."/>
            <person name="Lysoe E."/>
            <person name="Nellist C.F."/>
            <person name="Harrison R.J."/>
            <person name="Brurberg M.B."/>
        </authorList>
    </citation>
    <scope>NUCLEOTIDE SEQUENCE [LARGE SCALE GENOMIC DNA]</scope>
    <source>
        <strain evidence="8 9">10300</strain>
    </source>
</reference>